<evidence type="ECO:0000256" key="1">
    <source>
        <dbReference type="SAM" id="Coils"/>
    </source>
</evidence>
<feature type="coiled-coil region" evidence="1">
    <location>
        <begin position="45"/>
        <end position="72"/>
    </location>
</feature>
<protein>
    <submittedName>
        <fullName evidence="4">Uncharacterized protein</fullName>
    </submittedName>
</protein>
<feature type="signal peptide" evidence="2">
    <location>
        <begin position="1"/>
        <end position="15"/>
    </location>
</feature>
<evidence type="ECO:0000313" key="3">
    <source>
        <dbReference type="Proteomes" id="UP000887540"/>
    </source>
</evidence>
<sequence length="134" mass="14388">MKVLYLCASLVFVYAQVFGQAPANVRVGEKSSDLSSVTSLVNQLAKQLAQTKAQLEHEISSLRLQLSASNSATNTLANRVKNLESCISCNTGNAGICVWSLKNDLQKSITFKNDTYGCDINSWQIVTEGGAGAQ</sequence>
<dbReference type="AlphaFoldDB" id="A0A914EDY6"/>
<evidence type="ECO:0000313" key="4">
    <source>
        <dbReference type="WBParaSite" id="ACRNAN_scaffold7389.g18114.t1"/>
    </source>
</evidence>
<accession>A0A914EDY6</accession>
<organism evidence="3 4">
    <name type="scientific">Acrobeloides nanus</name>
    <dbReference type="NCBI Taxonomy" id="290746"/>
    <lineage>
        <taxon>Eukaryota</taxon>
        <taxon>Metazoa</taxon>
        <taxon>Ecdysozoa</taxon>
        <taxon>Nematoda</taxon>
        <taxon>Chromadorea</taxon>
        <taxon>Rhabditida</taxon>
        <taxon>Tylenchina</taxon>
        <taxon>Cephalobomorpha</taxon>
        <taxon>Cephaloboidea</taxon>
        <taxon>Cephalobidae</taxon>
        <taxon>Acrobeloides</taxon>
    </lineage>
</organism>
<proteinExistence type="predicted"/>
<dbReference type="WBParaSite" id="ACRNAN_scaffold7389.g18114.t1">
    <property type="protein sequence ID" value="ACRNAN_scaffold7389.g18114.t1"/>
    <property type="gene ID" value="ACRNAN_scaffold7389.g18114"/>
</dbReference>
<name>A0A914EDY6_9BILA</name>
<keyword evidence="2" id="KW-0732">Signal</keyword>
<evidence type="ECO:0000256" key="2">
    <source>
        <dbReference type="SAM" id="SignalP"/>
    </source>
</evidence>
<keyword evidence="3" id="KW-1185">Reference proteome</keyword>
<reference evidence="4" key="1">
    <citation type="submission" date="2022-11" db="UniProtKB">
        <authorList>
            <consortium name="WormBaseParasite"/>
        </authorList>
    </citation>
    <scope>IDENTIFICATION</scope>
</reference>
<dbReference type="Proteomes" id="UP000887540">
    <property type="component" value="Unplaced"/>
</dbReference>
<feature type="chain" id="PRO_5037019086" evidence="2">
    <location>
        <begin position="16"/>
        <end position="134"/>
    </location>
</feature>
<keyword evidence="1" id="KW-0175">Coiled coil</keyword>